<keyword evidence="1" id="KW-1133">Transmembrane helix</keyword>
<reference evidence="2" key="1">
    <citation type="submission" date="2023-06" db="EMBL/GenBank/DDBJ databases">
        <title>Genome-scale phylogeny and comparative genomics of the fungal order Sordariales.</title>
        <authorList>
            <consortium name="Lawrence Berkeley National Laboratory"/>
            <person name="Hensen N."/>
            <person name="Bonometti L."/>
            <person name="Westerberg I."/>
            <person name="Brannstrom I.O."/>
            <person name="Guillou S."/>
            <person name="Cros-Aarteil S."/>
            <person name="Calhoun S."/>
            <person name="Haridas S."/>
            <person name="Kuo A."/>
            <person name="Mondo S."/>
            <person name="Pangilinan J."/>
            <person name="Riley R."/>
            <person name="Labutti K."/>
            <person name="Andreopoulos B."/>
            <person name="Lipzen A."/>
            <person name="Chen C."/>
            <person name="Yanf M."/>
            <person name="Daum C."/>
            <person name="Ng V."/>
            <person name="Clum A."/>
            <person name="Steindorff A."/>
            <person name="Ohm R."/>
            <person name="Martin F."/>
            <person name="Silar P."/>
            <person name="Natvig D."/>
            <person name="Lalanne C."/>
            <person name="Gautier V."/>
            <person name="Ament-Velasquez S.L."/>
            <person name="Kruys A."/>
            <person name="Hutchinson M.I."/>
            <person name="Powell A.J."/>
            <person name="Barry K."/>
            <person name="Miller A.N."/>
            <person name="Grigoriev I.V."/>
            <person name="Debuchy R."/>
            <person name="Gladieux P."/>
            <person name="Thoren M.H."/>
            <person name="Johannesson H."/>
        </authorList>
    </citation>
    <scope>NUCLEOTIDE SEQUENCE</scope>
    <source>
        <strain evidence="2">CBS 307.81</strain>
    </source>
</reference>
<feature type="transmembrane region" description="Helical" evidence="1">
    <location>
        <begin position="36"/>
        <end position="60"/>
    </location>
</feature>
<evidence type="ECO:0000313" key="3">
    <source>
        <dbReference type="Proteomes" id="UP001174997"/>
    </source>
</evidence>
<dbReference type="AlphaFoldDB" id="A0AA39YVU8"/>
<organism evidence="2 3">
    <name type="scientific">Cercophora samala</name>
    <dbReference type="NCBI Taxonomy" id="330535"/>
    <lineage>
        <taxon>Eukaryota</taxon>
        <taxon>Fungi</taxon>
        <taxon>Dikarya</taxon>
        <taxon>Ascomycota</taxon>
        <taxon>Pezizomycotina</taxon>
        <taxon>Sordariomycetes</taxon>
        <taxon>Sordariomycetidae</taxon>
        <taxon>Sordariales</taxon>
        <taxon>Lasiosphaeriaceae</taxon>
        <taxon>Cercophora</taxon>
    </lineage>
</organism>
<accession>A0AA39YVU8</accession>
<evidence type="ECO:0000256" key="1">
    <source>
        <dbReference type="SAM" id="Phobius"/>
    </source>
</evidence>
<name>A0AA39YVU8_9PEZI</name>
<gene>
    <name evidence="2" type="ORF">QBC41DRAFT_331575</name>
</gene>
<keyword evidence="1" id="KW-0812">Transmembrane</keyword>
<comment type="caution">
    <text evidence="2">The sequence shown here is derived from an EMBL/GenBank/DDBJ whole genome shotgun (WGS) entry which is preliminary data.</text>
</comment>
<evidence type="ECO:0000313" key="2">
    <source>
        <dbReference type="EMBL" id="KAK0659215.1"/>
    </source>
</evidence>
<keyword evidence="1" id="KW-0472">Membrane</keyword>
<keyword evidence="3" id="KW-1185">Reference proteome</keyword>
<dbReference type="EMBL" id="JAULSY010000186">
    <property type="protein sequence ID" value="KAK0659215.1"/>
    <property type="molecule type" value="Genomic_DNA"/>
</dbReference>
<sequence>MGYTNESKKEYNVVYWGEGGLVTQLTWGNYGQIGGFGLWAGVFWILVLVLWTLVLVFFPFGKLSRLGLGWGVCTILLFCTTNMTHTL</sequence>
<protein>
    <submittedName>
        <fullName evidence="2">Uncharacterized protein</fullName>
    </submittedName>
</protein>
<dbReference type="Proteomes" id="UP001174997">
    <property type="component" value="Unassembled WGS sequence"/>
</dbReference>
<proteinExistence type="predicted"/>
<feature type="transmembrane region" description="Helical" evidence="1">
    <location>
        <begin position="67"/>
        <end position="85"/>
    </location>
</feature>